<sequence>MTSRSEAVRDTPGRVGNGSGQRTMELQQLLSRLWRTGLLGVGACLAFIPFVDRPELPAGVALGWASGIAASRLLYMRLARMDDQDPDQAVRNIQFSSFARLSLSVLALLIAYKTPGVFDLMATGFGLLLTPAISLMFGMVEAQRSTSSWEKTK</sequence>
<keyword evidence="2" id="KW-1003">Cell membrane</keyword>
<evidence type="ECO:0000256" key="2">
    <source>
        <dbReference type="ARBA" id="ARBA00022475"/>
    </source>
</evidence>
<evidence type="ECO:0000256" key="3">
    <source>
        <dbReference type="ARBA" id="ARBA00022692"/>
    </source>
</evidence>
<feature type="region of interest" description="Disordered" evidence="6">
    <location>
        <begin position="1"/>
        <end position="20"/>
    </location>
</feature>
<evidence type="ECO:0000256" key="4">
    <source>
        <dbReference type="ARBA" id="ARBA00022989"/>
    </source>
</evidence>
<protein>
    <recommendedName>
        <fullName evidence="10">ATP synthase subunit I</fullName>
    </recommendedName>
</protein>
<keyword evidence="9" id="KW-1185">Reference proteome</keyword>
<evidence type="ECO:0000313" key="9">
    <source>
        <dbReference type="Proteomes" id="UP000430670"/>
    </source>
</evidence>
<dbReference type="GO" id="GO:0005886">
    <property type="term" value="C:plasma membrane"/>
    <property type="evidence" value="ECO:0007669"/>
    <property type="project" value="UniProtKB-SubCell"/>
</dbReference>
<keyword evidence="3 7" id="KW-0812">Transmembrane</keyword>
<feature type="transmembrane region" description="Helical" evidence="7">
    <location>
        <begin position="56"/>
        <end position="75"/>
    </location>
</feature>
<keyword evidence="4 7" id="KW-1133">Transmembrane helix</keyword>
<accession>A0A6I3SLC2</accession>
<feature type="transmembrane region" description="Helical" evidence="7">
    <location>
        <begin position="32"/>
        <end position="50"/>
    </location>
</feature>
<proteinExistence type="predicted"/>
<dbReference type="RefSeq" id="WP_155476675.1">
    <property type="nucleotide sequence ID" value="NZ_WNKU01000012.1"/>
</dbReference>
<feature type="transmembrane region" description="Helical" evidence="7">
    <location>
        <begin position="120"/>
        <end position="140"/>
    </location>
</feature>
<gene>
    <name evidence="8" type="ORF">GJ688_11370</name>
</gene>
<organism evidence="8 9">
    <name type="scientific">Heliobacterium mobile</name>
    <name type="common">Heliobacillus mobilis</name>
    <dbReference type="NCBI Taxonomy" id="28064"/>
    <lineage>
        <taxon>Bacteria</taxon>
        <taxon>Bacillati</taxon>
        <taxon>Bacillota</taxon>
        <taxon>Clostridia</taxon>
        <taxon>Eubacteriales</taxon>
        <taxon>Heliobacteriaceae</taxon>
        <taxon>Heliobacterium</taxon>
    </lineage>
</organism>
<feature type="compositionally biased region" description="Basic and acidic residues" evidence="6">
    <location>
        <begin position="1"/>
        <end position="12"/>
    </location>
</feature>
<name>A0A6I3SLC2_HELMO</name>
<dbReference type="OrthoDB" id="2082391at2"/>
<dbReference type="EMBL" id="WNKU01000012">
    <property type="protein sequence ID" value="MTV49576.1"/>
    <property type="molecule type" value="Genomic_DNA"/>
</dbReference>
<dbReference type="Pfam" id="PF03899">
    <property type="entry name" value="ATP-synt_I"/>
    <property type="match status" value="1"/>
</dbReference>
<comment type="caution">
    <text evidence="8">The sequence shown here is derived from an EMBL/GenBank/DDBJ whole genome shotgun (WGS) entry which is preliminary data.</text>
</comment>
<evidence type="ECO:0000256" key="1">
    <source>
        <dbReference type="ARBA" id="ARBA00004651"/>
    </source>
</evidence>
<dbReference type="Proteomes" id="UP000430670">
    <property type="component" value="Unassembled WGS sequence"/>
</dbReference>
<keyword evidence="5 7" id="KW-0472">Membrane</keyword>
<dbReference type="AlphaFoldDB" id="A0A6I3SLC2"/>
<evidence type="ECO:0000313" key="8">
    <source>
        <dbReference type="EMBL" id="MTV49576.1"/>
    </source>
</evidence>
<evidence type="ECO:0000256" key="6">
    <source>
        <dbReference type="SAM" id="MobiDB-lite"/>
    </source>
</evidence>
<evidence type="ECO:0000256" key="7">
    <source>
        <dbReference type="SAM" id="Phobius"/>
    </source>
</evidence>
<evidence type="ECO:0000256" key="5">
    <source>
        <dbReference type="ARBA" id="ARBA00023136"/>
    </source>
</evidence>
<evidence type="ECO:0008006" key="10">
    <source>
        <dbReference type="Google" id="ProtNLM"/>
    </source>
</evidence>
<feature type="transmembrane region" description="Helical" evidence="7">
    <location>
        <begin position="95"/>
        <end position="114"/>
    </location>
</feature>
<comment type="subcellular location">
    <subcellularLocation>
        <location evidence="1">Cell membrane</location>
        <topology evidence="1">Multi-pass membrane protein</topology>
    </subcellularLocation>
</comment>
<dbReference type="InterPro" id="IPR005598">
    <property type="entry name" value="ATP_synth_I"/>
</dbReference>
<reference evidence="8 9" key="1">
    <citation type="submission" date="2019-11" db="EMBL/GenBank/DDBJ databases">
        <title>Whole-genome sequence of a the green, strictly anaerobic photosynthetic bacterium Heliobacillus mobilis DSM 6151.</title>
        <authorList>
            <person name="Kyndt J.A."/>
            <person name="Meyer T.E."/>
        </authorList>
    </citation>
    <scope>NUCLEOTIDE SEQUENCE [LARGE SCALE GENOMIC DNA]</scope>
    <source>
        <strain evidence="8 9">DSM 6151</strain>
    </source>
</reference>